<dbReference type="InterPro" id="IPR005349">
    <property type="entry name" value="TMEM14"/>
</dbReference>
<evidence type="ECO:0000313" key="6">
    <source>
        <dbReference type="EMBL" id="KAJ7694617.1"/>
    </source>
</evidence>
<name>A0AAD7DLJ1_MYCRO</name>
<accession>A0AAD7DLJ1</accession>
<comment type="similarity">
    <text evidence="2">Belongs to the TMEM14 family.</text>
</comment>
<dbReference type="InterPro" id="IPR044890">
    <property type="entry name" value="TMEM14_sf"/>
</dbReference>
<reference evidence="6" key="1">
    <citation type="submission" date="2023-03" db="EMBL/GenBank/DDBJ databases">
        <title>Massive genome expansion in bonnet fungi (Mycena s.s.) driven by repeated elements and novel gene families across ecological guilds.</title>
        <authorList>
            <consortium name="Lawrence Berkeley National Laboratory"/>
            <person name="Harder C.B."/>
            <person name="Miyauchi S."/>
            <person name="Viragh M."/>
            <person name="Kuo A."/>
            <person name="Thoen E."/>
            <person name="Andreopoulos B."/>
            <person name="Lu D."/>
            <person name="Skrede I."/>
            <person name="Drula E."/>
            <person name="Henrissat B."/>
            <person name="Morin E."/>
            <person name="Kohler A."/>
            <person name="Barry K."/>
            <person name="LaButti K."/>
            <person name="Morin E."/>
            <person name="Salamov A."/>
            <person name="Lipzen A."/>
            <person name="Mereny Z."/>
            <person name="Hegedus B."/>
            <person name="Baldrian P."/>
            <person name="Stursova M."/>
            <person name="Weitz H."/>
            <person name="Taylor A."/>
            <person name="Grigoriev I.V."/>
            <person name="Nagy L.G."/>
            <person name="Martin F."/>
            <person name="Kauserud H."/>
        </authorList>
    </citation>
    <scope>NUCLEOTIDE SEQUENCE</scope>
    <source>
        <strain evidence="6">CBHHK067</strain>
    </source>
</reference>
<evidence type="ECO:0000256" key="2">
    <source>
        <dbReference type="ARBA" id="ARBA00007590"/>
    </source>
</evidence>
<dbReference type="AlphaFoldDB" id="A0AAD7DLJ1"/>
<keyword evidence="5" id="KW-0472">Membrane</keyword>
<keyword evidence="4" id="KW-1133">Transmembrane helix</keyword>
<dbReference type="Gene3D" id="1.10.10.1740">
    <property type="entry name" value="Transmembrane protein 14-like"/>
    <property type="match status" value="1"/>
</dbReference>
<dbReference type="EMBL" id="JARKIE010000041">
    <property type="protein sequence ID" value="KAJ7694617.1"/>
    <property type="molecule type" value="Genomic_DNA"/>
</dbReference>
<dbReference type="GO" id="GO:0016020">
    <property type="term" value="C:membrane"/>
    <property type="evidence" value="ECO:0007669"/>
    <property type="project" value="UniProtKB-SubCell"/>
</dbReference>
<evidence type="ECO:0000256" key="5">
    <source>
        <dbReference type="ARBA" id="ARBA00023136"/>
    </source>
</evidence>
<gene>
    <name evidence="6" type="ORF">B0H17DRAFT_1057301</name>
</gene>
<keyword evidence="3" id="KW-0812">Transmembrane</keyword>
<evidence type="ECO:0000313" key="7">
    <source>
        <dbReference type="Proteomes" id="UP001221757"/>
    </source>
</evidence>
<evidence type="ECO:0000256" key="1">
    <source>
        <dbReference type="ARBA" id="ARBA00004370"/>
    </source>
</evidence>
<protein>
    <submittedName>
        <fullName evidence="6">Uncharacterized protein</fullName>
    </submittedName>
</protein>
<evidence type="ECO:0000256" key="3">
    <source>
        <dbReference type="ARBA" id="ARBA00022692"/>
    </source>
</evidence>
<proteinExistence type="inferred from homology"/>
<dbReference type="Pfam" id="PF03647">
    <property type="entry name" value="Tmemb_14"/>
    <property type="match status" value="1"/>
</dbReference>
<dbReference type="Proteomes" id="UP001221757">
    <property type="component" value="Unassembled WGS sequence"/>
</dbReference>
<comment type="caution">
    <text evidence="6">The sequence shown here is derived from an EMBL/GenBank/DDBJ whole genome shotgun (WGS) entry which is preliminary data.</text>
</comment>
<organism evidence="6 7">
    <name type="scientific">Mycena rosella</name>
    <name type="common">Pink bonnet</name>
    <name type="synonym">Agaricus rosellus</name>
    <dbReference type="NCBI Taxonomy" id="1033263"/>
    <lineage>
        <taxon>Eukaryota</taxon>
        <taxon>Fungi</taxon>
        <taxon>Dikarya</taxon>
        <taxon>Basidiomycota</taxon>
        <taxon>Agaricomycotina</taxon>
        <taxon>Agaricomycetes</taxon>
        <taxon>Agaricomycetidae</taxon>
        <taxon>Agaricales</taxon>
        <taxon>Marasmiineae</taxon>
        <taxon>Mycenaceae</taxon>
        <taxon>Mycena</taxon>
    </lineage>
</organism>
<evidence type="ECO:0000256" key="4">
    <source>
        <dbReference type="ARBA" id="ARBA00022989"/>
    </source>
</evidence>
<comment type="subcellular location">
    <subcellularLocation>
        <location evidence="1">Membrane</location>
    </subcellularLocation>
</comment>
<sequence length="100" mass="10428">MASPFPAFGMSLLCIVGGGTAFYRRSSIPSLIAGMMVGMLYLWSGARIGDGDANGVQGAFYASALLTLSSLPRIAKGPIPKLLAASSAVVGFYYGRQLYN</sequence>
<keyword evidence="7" id="KW-1185">Reference proteome</keyword>